<gene>
    <name evidence="2" type="ORF">EJB05_22485</name>
</gene>
<feature type="compositionally biased region" description="Basic and acidic residues" evidence="1">
    <location>
        <begin position="139"/>
        <end position="152"/>
    </location>
</feature>
<evidence type="ECO:0000313" key="2">
    <source>
        <dbReference type="EMBL" id="TVU30841.1"/>
    </source>
</evidence>
<sequence length="298" mass="31553">MPFEIHLPVIPIGDGCGCAGWTKKIPFSPSAVSSVIDIDSRLDQPGRLIERMGEEQEDKAGELSYCGAGRSRRVELRPEAGEGGRSAWCAAAACGKGVEGEAGVRRSTEEGACRAARRAAREGGSAAVKRGREWARSAAEARCKGEEGDGHGARTPRRSGGGGGRSVRGESGRKIHPCCGGVAAVASDVPSGTSRRLGAGHFQLAVLPRHQPSVRLPPACGVADLIPRFDSFPSHDSAPCSCVEIRWPKYTRCPARRMISYPWPASNPSSSPEDQHFSVSAAISLNFAWLVTSSVQPR</sequence>
<dbReference type="Proteomes" id="UP000324897">
    <property type="component" value="Chromosome 1"/>
</dbReference>
<organism evidence="2 3">
    <name type="scientific">Eragrostis curvula</name>
    <name type="common">weeping love grass</name>
    <dbReference type="NCBI Taxonomy" id="38414"/>
    <lineage>
        <taxon>Eukaryota</taxon>
        <taxon>Viridiplantae</taxon>
        <taxon>Streptophyta</taxon>
        <taxon>Embryophyta</taxon>
        <taxon>Tracheophyta</taxon>
        <taxon>Spermatophyta</taxon>
        <taxon>Magnoliopsida</taxon>
        <taxon>Liliopsida</taxon>
        <taxon>Poales</taxon>
        <taxon>Poaceae</taxon>
        <taxon>PACMAD clade</taxon>
        <taxon>Chloridoideae</taxon>
        <taxon>Eragrostideae</taxon>
        <taxon>Eragrostidinae</taxon>
        <taxon>Eragrostis</taxon>
    </lineage>
</organism>
<accession>A0A5J9V631</accession>
<protein>
    <submittedName>
        <fullName evidence="2">Uncharacterized protein</fullName>
    </submittedName>
</protein>
<dbReference type="AlphaFoldDB" id="A0A5J9V631"/>
<feature type="non-terminal residue" evidence="2">
    <location>
        <position position="1"/>
    </location>
</feature>
<proteinExistence type="predicted"/>
<comment type="caution">
    <text evidence="2">The sequence shown here is derived from an EMBL/GenBank/DDBJ whole genome shotgun (WGS) entry which is preliminary data.</text>
</comment>
<evidence type="ECO:0000313" key="3">
    <source>
        <dbReference type="Proteomes" id="UP000324897"/>
    </source>
</evidence>
<reference evidence="2 3" key="1">
    <citation type="journal article" date="2019" name="Sci. Rep.">
        <title>A high-quality genome of Eragrostis curvula grass provides insights into Poaceae evolution and supports new strategies to enhance forage quality.</title>
        <authorList>
            <person name="Carballo J."/>
            <person name="Santos B.A.C.M."/>
            <person name="Zappacosta D."/>
            <person name="Garbus I."/>
            <person name="Selva J.P."/>
            <person name="Gallo C.A."/>
            <person name="Diaz A."/>
            <person name="Albertini E."/>
            <person name="Caccamo M."/>
            <person name="Echenique V."/>
        </authorList>
    </citation>
    <scope>NUCLEOTIDE SEQUENCE [LARGE SCALE GENOMIC DNA]</scope>
    <source>
        <strain evidence="3">cv. Victoria</strain>
        <tissue evidence="2">Leaf</tissue>
    </source>
</reference>
<keyword evidence="3" id="KW-1185">Reference proteome</keyword>
<name>A0A5J9V631_9POAL</name>
<feature type="region of interest" description="Disordered" evidence="1">
    <location>
        <begin position="139"/>
        <end position="173"/>
    </location>
</feature>
<dbReference type="EMBL" id="RWGY01000011">
    <property type="protein sequence ID" value="TVU30841.1"/>
    <property type="molecule type" value="Genomic_DNA"/>
</dbReference>
<evidence type="ECO:0000256" key="1">
    <source>
        <dbReference type="SAM" id="MobiDB-lite"/>
    </source>
</evidence>
<dbReference type="Gramene" id="TVU30841">
    <property type="protein sequence ID" value="TVU30841"/>
    <property type="gene ID" value="EJB05_22485"/>
</dbReference>